<accession>A0ABW4KZA3</accession>
<dbReference type="RefSeq" id="WP_388002060.1">
    <property type="nucleotide sequence ID" value="NZ_JBHUEE010000001.1"/>
</dbReference>
<keyword evidence="2" id="KW-1133">Transmembrane helix</keyword>
<organism evidence="3 4">
    <name type="scientific">Georgenia deserti</name>
    <dbReference type="NCBI Taxonomy" id="2093781"/>
    <lineage>
        <taxon>Bacteria</taxon>
        <taxon>Bacillati</taxon>
        <taxon>Actinomycetota</taxon>
        <taxon>Actinomycetes</taxon>
        <taxon>Micrococcales</taxon>
        <taxon>Bogoriellaceae</taxon>
        <taxon>Georgenia</taxon>
    </lineage>
</organism>
<feature type="transmembrane region" description="Helical" evidence="2">
    <location>
        <begin position="118"/>
        <end position="138"/>
    </location>
</feature>
<gene>
    <name evidence="3" type="ORF">ACFSE6_02200</name>
</gene>
<evidence type="ECO:0000313" key="4">
    <source>
        <dbReference type="Proteomes" id="UP001597277"/>
    </source>
</evidence>
<proteinExistence type="predicted"/>
<feature type="transmembrane region" description="Helical" evidence="2">
    <location>
        <begin position="144"/>
        <end position="163"/>
    </location>
</feature>
<feature type="region of interest" description="Disordered" evidence="1">
    <location>
        <begin position="1"/>
        <end position="108"/>
    </location>
</feature>
<keyword evidence="2" id="KW-0472">Membrane</keyword>
<evidence type="ECO:0000313" key="3">
    <source>
        <dbReference type="EMBL" id="MFD1716631.1"/>
    </source>
</evidence>
<evidence type="ECO:0000256" key="1">
    <source>
        <dbReference type="SAM" id="MobiDB-lite"/>
    </source>
</evidence>
<sequence>MSDRPAETPTPDSDPATQPLGHAAEEPATQPLGHATEEPTTQPLDYAGSEPADEPVQQAGEPAGPPAPEPGAPSGPAGATPWRPASERSDGDEPPVWSAATLSERSEELPRRIRTGTLVFGILIALIGLGAIVTGLGFRLDLQLALAALLVVAAVILLASPLLQRRSPK</sequence>
<dbReference type="Proteomes" id="UP001597277">
    <property type="component" value="Unassembled WGS sequence"/>
</dbReference>
<keyword evidence="2" id="KW-0812">Transmembrane</keyword>
<name>A0ABW4KZA3_9MICO</name>
<protein>
    <submittedName>
        <fullName evidence="3">Uncharacterized protein</fullName>
    </submittedName>
</protein>
<reference evidence="4" key="1">
    <citation type="journal article" date="2019" name="Int. J. Syst. Evol. Microbiol.">
        <title>The Global Catalogue of Microorganisms (GCM) 10K type strain sequencing project: providing services to taxonomists for standard genome sequencing and annotation.</title>
        <authorList>
            <consortium name="The Broad Institute Genomics Platform"/>
            <consortium name="The Broad Institute Genome Sequencing Center for Infectious Disease"/>
            <person name="Wu L."/>
            <person name="Ma J."/>
        </authorList>
    </citation>
    <scope>NUCLEOTIDE SEQUENCE [LARGE SCALE GENOMIC DNA]</scope>
    <source>
        <strain evidence="4">JCM 17130</strain>
    </source>
</reference>
<keyword evidence="4" id="KW-1185">Reference proteome</keyword>
<dbReference type="EMBL" id="JBHUEE010000001">
    <property type="protein sequence ID" value="MFD1716631.1"/>
    <property type="molecule type" value="Genomic_DNA"/>
</dbReference>
<comment type="caution">
    <text evidence="3">The sequence shown here is derived from an EMBL/GenBank/DDBJ whole genome shotgun (WGS) entry which is preliminary data.</text>
</comment>
<feature type="compositionally biased region" description="Pro residues" evidence="1">
    <location>
        <begin position="63"/>
        <end position="73"/>
    </location>
</feature>
<evidence type="ECO:0000256" key="2">
    <source>
        <dbReference type="SAM" id="Phobius"/>
    </source>
</evidence>